<dbReference type="Proteomes" id="UP000075288">
    <property type="component" value="Unassembled WGS sequence"/>
</dbReference>
<organism evidence="1 2">
    <name type="scientific">Heyndrickxia coagulans</name>
    <name type="common">Weizmannia coagulans</name>
    <dbReference type="NCBI Taxonomy" id="1398"/>
    <lineage>
        <taxon>Bacteria</taxon>
        <taxon>Bacillati</taxon>
        <taxon>Bacillota</taxon>
        <taxon>Bacilli</taxon>
        <taxon>Bacillales</taxon>
        <taxon>Bacillaceae</taxon>
        <taxon>Heyndrickxia</taxon>
    </lineage>
</organism>
<comment type="caution">
    <text evidence="1">The sequence shown here is derived from an EMBL/GenBank/DDBJ whole genome shotgun (WGS) entry which is preliminary data.</text>
</comment>
<evidence type="ECO:0000313" key="2">
    <source>
        <dbReference type="Proteomes" id="UP000075288"/>
    </source>
</evidence>
<accession>A0A150K6E8</accession>
<protein>
    <submittedName>
        <fullName evidence="1">Uncharacterized protein</fullName>
    </submittedName>
</protein>
<dbReference type="AlphaFoldDB" id="A0A150K6E8"/>
<proteinExistence type="predicted"/>
<dbReference type="EMBL" id="LQYG01000023">
    <property type="protein sequence ID" value="KYC64911.1"/>
    <property type="molecule type" value="Genomic_DNA"/>
</dbReference>
<evidence type="ECO:0000313" key="1">
    <source>
        <dbReference type="EMBL" id="KYC64911.1"/>
    </source>
</evidence>
<reference evidence="1 2" key="1">
    <citation type="submission" date="2016-01" db="EMBL/GenBank/DDBJ databases">
        <title>Genome Sequences of Twelve Sporeforming Bacillus Species Isolated from Foods.</title>
        <authorList>
            <person name="Berendsen E.M."/>
            <person name="Wells-Bennik M.H."/>
            <person name="Krawcyk A.O."/>
            <person name="De Jong A."/>
            <person name="Holsappel S."/>
            <person name="Eijlander R.T."/>
            <person name="Kuipers O.P."/>
        </authorList>
    </citation>
    <scope>NUCLEOTIDE SEQUENCE [LARGE SCALE GENOMIC DNA]</scope>
    <source>
        <strain evidence="1 2">B4098</strain>
    </source>
</reference>
<name>A0A150K6E8_HEYCO</name>
<gene>
    <name evidence="1" type="ORF">B4098_0585</name>
</gene>
<sequence length="53" mass="5835">MPTKLYSGISPERIPCKFSGSPVGIPPWRPSHEPAWPVTCFYRAVTAVAFVMA</sequence>